<gene>
    <name evidence="2" type="ORF">F8M41_000726</name>
</gene>
<feature type="region of interest" description="Disordered" evidence="1">
    <location>
        <begin position="1"/>
        <end position="107"/>
    </location>
</feature>
<feature type="compositionally biased region" description="Basic and acidic residues" evidence="1">
    <location>
        <begin position="1"/>
        <end position="18"/>
    </location>
</feature>
<protein>
    <submittedName>
        <fullName evidence="2">Uncharacterized protein</fullName>
    </submittedName>
</protein>
<sequence>MPRQRIDFTPVHRSEWKKQPNGALSQDVDFTHTNQPEQKYSTRGRSHDRCCRVRDSSNSSSDRDRSSSRDDYHYSSVYQSQRSHNRNNRKRERSPGDHVTKRKHHNFHECKRNHESYLHDPIYTTLEPPYIQNLMNQISNLSLQLEIMQNRISCVPPIQTSSQTHASINIQNEGDENQQNETQLLLEAPTHFETPPENHEPLVIVPKNLTPSLLTLNNNASKLPSQINYEDGQVSQFTEITQMPLEPMNSVFKQTFHDEIVKILDHLPTDQQFDITKNFTQQINHVIYVTVPAVKALISPRLVFTDDELIATIRQLHKSRRGKWKSREKLDAHRARRRISSRTKRKICSRIRGLQHMVRVGDPILNECQPSTLNWEEYLHDLERAVNDPALQSCEESDTDETLANQERGERPTIIRDNNSVIKVYDKPWRSNKIKRLLRRCDEVGGSVYGLIRKRWYNDQLYINNNCRPSEHVPRWWLATNWSNSDAESSEIHKEVEREVDKENDGDNNNGNDI</sequence>
<evidence type="ECO:0000313" key="3">
    <source>
        <dbReference type="Proteomes" id="UP000439903"/>
    </source>
</evidence>
<dbReference type="OrthoDB" id="2339981at2759"/>
<dbReference type="Proteomes" id="UP000439903">
    <property type="component" value="Unassembled WGS sequence"/>
</dbReference>
<feature type="compositionally biased region" description="Polar residues" evidence="1">
    <location>
        <begin position="31"/>
        <end position="43"/>
    </location>
</feature>
<evidence type="ECO:0000313" key="2">
    <source>
        <dbReference type="EMBL" id="KAF0459585.1"/>
    </source>
</evidence>
<accession>A0A8H3XFL2</accession>
<feature type="compositionally biased region" description="Basic residues" evidence="1">
    <location>
        <begin position="83"/>
        <end position="92"/>
    </location>
</feature>
<keyword evidence="3" id="KW-1185">Reference proteome</keyword>
<evidence type="ECO:0000256" key="1">
    <source>
        <dbReference type="SAM" id="MobiDB-lite"/>
    </source>
</evidence>
<name>A0A8H3XFL2_GIGMA</name>
<organism evidence="2 3">
    <name type="scientific">Gigaspora margarita</name>
    <dbReference type="NCBI Taxonomy" id="4874"/>
    <lineage>
        <taxon>Eukaryota</taxon>
        <taxon>Fungi</taxon>
        <taxon>Fungi incertae sedis</taxon>
        <taxon>Mucoromycota</taxon>
        <taxon>Glomeromycotina</taxon>
        <taxon>Glomeromycetes</taxon>
        <taxon>Diversisporales</taxon>
        <taxon>Gigasporaceae</taxon>
        <taxon>Gigaspora</taxon>
    </lineage>
</organism>
<feature type="region of interest" description="Disordered" evidence="1">
    <location>
        <begin position="487"/>
        <end position="514"/>
    </location>
</feature>
<comment type="caution">
    <text evidence="2">The sequence shown here is derived from an EMBL/GenBank/DDBJ whole genome shotgun (WGS) entry which is preliminary data.</text>
</comment>
<dbReference type="AlphaFoldDB" id="A0A8H3XFL2"/>
<dbReference type="EMBL" id="WTPW01001058">
    <property type="protein sequence ID" value="KAF0459585.1"/>
    <property type="molecule type" value="Genomic_DNA"/>
</dbReference>
<feature type="compositionally biased region" description="Basic and acidic residues" evidence="1">
    <location>
        <begin position="490"/>
        <end position="505"/>
    </location>
</feature>
<proteinExistence type="predicted"/>
<reference evidence="2 3" key="1">
    <citation type="journal article" date="2019" name="Environ. Microbiol.">
        <title>At the nexus of three kingdoms: the genome of the mycorrhizal fungus Gigaspora margarita provides insights into plant, endobacterial and fungal interactions.</title>
        <authorList>
            <person name="Venice F."/>
            <person name="Ghignone S."/>
            <person name="Salvioli di Fossalunga A."/>
            <person name="Amselem J."/>
            <person name="Novero M."/>
            <person name="Xianan X."/>
            <person name="Sedzielewska Toro K."/>
            <person name="Morin E."/>
            <person name="Lipzen A."/>
            <person name="Grigoriev I.V."/>
            <person name="Henrissat B."/>
            <person name="Martin F.M."/>
            <person name="Bonfante P."/>
        </authorList>
    </citation>
    <scope>NUCLEOTIDE SEQUENCE [LARGE SCALE GENOMIC DNA]</scope>
    <source>
        <strain evidence="2 3">BEG34</strain>
    </source>
</reference>
<feature type="compositionally biased region" description="Basic and acidic residues" evidence="1">
    <location>
        <begin position="45"/>
        <end position="73"/>
    </location>
</feature>